<evidence type="ECO:0000256" key="1">
    <source>
        <dbReference type="ARBA" id="ARBA00022801"/>
    </source>
</evidence>
<dbReference type="PROSITE" id="PS51192">
    <property type="entry name" value="HELICASE_ATP_BIND_1"/>
    <property type="match status" value="1"/>
</dbReference>
<dbReference type="AlphaFoldDB" id="A0A2P7BFI6"/>
<proteinExistence type="predicted"/>
<keyword evidence="5" id="KW-1185">Reference proteome</keyword>
<reference evidence="5" key="1">
    <citation type="submission" date="2017-11" db="EMBL/GenBank/DDBJ databases">
        <authorList>
            <person name="Kuznetsova I."/>
            <person name="Sazanova A."/>
            <person name="Chirak E."/>
            <person name="Safronova V."/>
            <person name="Willems A."/>
        </authorList>
    </citation>
    <scope>NUCLEOTIDE SEQUENCE [LARGE SCALE GENOMIC DNA]</scope>
    <source>
        <strain evidence="5">CCBAU 03422</strain>
    </source>
</reference>
<dbReference type="PANTHER" id="PTHR10799">
    <property type="entry name" value="SNF2/RAD54 HELICASE FAMILY"/>
    <property type="match status" value="1"/>
</dbReference>
<dbReference type="EMBL" id="PGGM01000003">
    <property type="protein sequence ID" value="PSH65244.1"/>
    <property type="molecule type" value="Genomic_DNA"/>
</dbReference>
<dbReference type="GO" id="GO:0016787">
    <property type="term" value="F:hydrolase activity"/>
    <property type="evidence" value="ECO:0007669"/>
    <property type="project" value="UniProtKB-KW"/>
</dbReference>
<gene>
    <name evidence="4" type="ORF">CU103_09525</name>
</gene>
<evidence type="ECO:0000313" key="5">
    <source>
        <dbReference type="Proteomes" id="UP000241764"/>
    </source>
</evidence>
<dbReference type="PROSITE" id="PS51194">
    <property type="entry name" value="HELICASE_CTER"/>
    <property type="match status" value="1"/>
</dbReference>
<dbReference type="InterPro" id="IPR038718">
    <property type="entry name" value="SNF2-like_sf"/>
</dbReference>
<dbReference type="Pfam" id="PF00271">
    <property type="entry name" value="Helicase_C"/>
    <property type="match status" value="1"/>
</dbReference>
<dbReference type="SUPFAM" id="SSF52540">
    <property type="entry name" value="P-loop containing nucleoside triphosphate hydrolases"/>
    <property type="match status" value="2"/>
</dbReference>
<dbReference type="CDD" id="cd18793">
    <property type="entry name" value="SF2_C_SNF"/>
    <property type="match status" value="1"/>
</dbReference>
<dbReference type="CDD" id="cd17919">
    <property type="entry name" value="DEXHc_Snf"/>
    <property type="match status" value="1"/>
</dbReference>
<feature type="domain" description="Helicase ATP-binding" evidence="2">
    <location>
        <begin position="497"/>
        <end position="686"/>
    </location>
</feature>
<dbReference type="Pfam" id="PF00176">
    <property type="entry name" value="SNF2-rel_dom"/>
    <property type="match status" value="1"/>
</dbReference>
<protein>
    <recommendedName>
        <fullName evidence="6">ATP-dependent helicase</fullName>
    </recommendedName>
</protein>
<dbReference type="Gene3D" id="3.40.50.10810">
    <property type="entry name" value="Tandem AAA-ATPase domain"/>
    <property type="match status" value="1"/>
</dbReference>
<accession>A0A2P7BFI6</accession>
<evidence type="ECO:0000313" key="4">
    <source>
        <dbReference type="EMBL" id="PSH65244.1"/>
    </source>
</evidence>
<comment type="caution">
    <text evidence="4">The sequence shown here is derived from an EMBL/GenBank/DDBJ whole genome shotgun (WGS) entry which is preliminary data.</text>
</comment>
<evidence type="ECO:0000259" key="3">
    <source>
        <dbReference type="PROSITE" id="PS51194"/>
    </source>
</evidence>
<dbReference type="InterPro" id="IPR001650">
    <property type="entry name" value="Helicase_C-like"/>
</dbReference>
<dbReference type="OrthoDB" id="9814088at2"/>
<dbReference type="GO" id="GO:0005524">
    <property type="term" value="F:ATP binding"/>
    <property type="evidence" value="ECO:0007669"/>
    <property type="project" value="InterPro"/>
</dbReference>
<dbReference type="Proteomes" id="UP000241764">
    <property type="component" value="Unassembled WGS sequence"/>
</dbReference>
<evidence type="ECO:0008006" key="6">
    <source>
        <dbReference type="Google" id="ProtNLM"/>
    </source>
</evidence>
<evidence type="ECO:0000259" key="2">
    <source>
        <dbReference type="PROSITE" id="PS51192"/>
    </source>
</evidence>
<dbReference type="SMART" id="SM00490">
    <property type="entry name" value="HELICc"/>
    <property type="match status" value="1"/>
</dbReference>
<name>A0A2P7BFI6_9HYPH</name>
<dbReference type="Gene3D" id="3.40.50.300">
    <property type="entry name" value="P-loop containing nucleotide triphosphate hydrolases"/>
    <property type="match status" value="1"/>
</dbReference>
<dbReference type="InterPro" id="IPR049730">
    <property type="entry name" value="SNF2/RAD54-like_C"/>
</dbReference>
<dbReference type="GO" id="GO:0004386">
    <property type="term" value="F:helicase activity"/>
    <property type="evidence" value="ECO:0007669"/>
    <property type="project" value="UniProtKB-KW"/>
</dbReference>
<organism evidence="4 5">
    <name type="scientific">Phyllobacterium sophorae</name>
    <dbReference type="NCBI Taxonomy" id="1520277"/>
    <lineage>
        <taxon>Bacteria</taxon>
        <taxon>Pseudomonadati</taxon>
        <taxon>Pseudomonadota</taxon>
        <taxon>Alphaproteobacteria</taxon>
        <taxon>Hyphomicrobiales</taxon>
        <taxon>Phyllobacteriaceae</taxon>
        <taxon>Phyllobacterium</taxon>
    </lineage>
</organism>
<dbReference type="InterPro" id="IPR000330">
    <property type="entry name" value="SNF2_N"/>
</dbReference>
<dbReference type="InterPro" id="IPR027417">
    <property type="entry name" value="P-loop_NTPase"/>
</dbReference>
<feature type="domain" description="Helicase C-terminal" evidence="3">
    <location>
        <begin position="803"/>
        <end position="970"/>
    </location>
</feature>
<sequence length="1073" mass="118573">MIEFTFKYDADAVYLDVVPERRGWLSAFRRSERPDLSALPKEERATALAIARLRYLDNGRGLLEISGDAIKITHPLVAMLDSRTASALGLPPLIGGIVFRARLVGTVGSPDFRIEWWWEKNGRTVSLPVTGAIVGASAAPMRLPQPIFLAIREAAQLEQNLLLSDHWLGLGRFRQLFEMSPETGNSAVLDGFLREISVVTCDAVGLAFDADDATSFYPLPFVADAIAQADVRGTDNAALEGDELEEFRSAALRRSSQPAYRVSNGKFLILDPSVFPVIDTIIEHAKKDIEGRKAFIADAGRVISHAVESQMMRDGRLTELMSPEAKAERVESETSRTWVETKDWISRVVGIAKWQATDIDGMESSGTNWLPDTVDAKLGELLALLPAEELAEIIERLNRALIEGVPSISHELGEIPATVPVIEALSRRLAEFLRLQEPDDPSVSLESYLPVTHDNFWEVDFKAEIRQRGDDFDGGIPSEVKSLLQPHQVAAHAWQVEAWRQGLPGILNADEQGLGKTLQTLSFITWLKQQMAQGKLASRPILVVAPTSLLLNWEAEIERHIHEGELGTPIRLYGDHLAEFKKEGASGQDIRQGDAQLDTDALLRREGGSPIIITTYQTLANYAISLMELPCAVAVFDEIQFLKNPVTMRARAAKSLRADFRIGLTGTPIENATKDLWALMDQLFPGALGARDQFRRIFDRPTEENMAVLHTALFRSQGGRPQLALRRLKTDAAPHLPTKVRILHPREMPAAQMLRYDEARMKGGMMLALLHHIRRVSLHPGLIEGETPDEFSAASARVAAALDILRHIKAKNERALVFVENRDIQAWFAELVRLEFGLERVLVINGDTTVDARKSITDRFQRHLQEDKGFDVLVLGPRAAGTGLTLTAANHVIHLSRWWNPAVEEQCNDRTHRIGQTKPVTVHIPLAVHPQLGRGSFDCLLQLLMKRKRSLAERILWPAEASPDETKLLYDAVISAGANPQVEASTEFTGVFEGRSDLAAEFISAATVRVGLRGGGATVVVSNDTDVPVRQLKPDSDAVLVTINPKAGGNAQVPLPHSRLSAATLWPEFILPD</sequence>
<dbReference type="SMART" id="SM00487">
    <property type="entry name" value="DEXDc"/>
    <property type="match status" value="1"/>
</dbReference>
<dbReference type="InterPro" id="IPR014001">
    <property type="entry name" value="Helicase_ATP-bd"/>
</dbReference>
<keyword evidence="1" id="KW-0378">Hydrolase</keyword>